<evidence type="ECO:0000259" key="1">
    <source>
        <dbReference type="Pfam" id="PF07238"/>
    </source>
</evidence>
<dbReference type="RefSeq" id="WP_172622867.1">
    <property type="nucleotide sequence ID" value="NZ_LR699120.1"/>
</dbReference>
<evidence type="ECO:0000313" key="2">
    <source>
        <dbReference type="EMBL" id="VVC77074.1"/>
    </source>
</evidence>
<proteinExistence type="predicted"/>
<dbReference type="Gene3D" id="2.40.10.220">
    <property type="entry name" value="predicted glycosyltransferase like domains"/>
    <property type="match status" value="1"/>
</dbReference>
<protein>
    <recommendedName>
        <fullName evidence="1">PilZ domain-containing protein</fullName>
    </recommendedName>
</protein>
<organism evidence="2 3">
    <name type="scientific">Aquicella siphonis</name>
    <dbReference type="NCBI Taxonomy" id="254247"/>
    <lineage>
        <taxon>Bacteria</taxon>
        <taxon>Pseudomonadati</taxon>
        <taxon>Pseudomonadota</taxon>
        <taxon>Gammaproteobacteria</taxon>
        <taxon>Legionellales</taxon>
        <taxon>Coxiellaceae</taxon>
        <taxon>Aquicella</taxon>
    </lineage>
</organism>
<name>A0A5E4PJD2_9COXI</name>
<reference evidence="2 3" key="1">
    <citation type="submission" date="2019-08" db="EMBL/GenBank/DDBJ databases">
        <authorList>
            <person name="Guy L."/>
        </authorList>
    </citation>
    <scope>NUCLEOTIDE SEQUENCE [LARGE SCALE GENOMIC DNA]</scope>
    <source>
        <strain evidence="2 3">SGT-108</strain>
    </source>
</reference>
<keyword evidence="3" id="KW-1185">Reference proteome</keyword>
<dbReference type="Pfam" id="PF07238">
    <property type="entry name" value="PilZ"/>
    <property type="match status" value="1"/>
</dbReference>
<dbReference type="EMBL" id="LR699120">
    <property type="protein sequence ID" value="VVC77074.1"/>
    <property type="molecule type" value="Genomic_DNA"/>
</dbReference>
<accession>A0A5E4PJD2</accession>
<dbReference type="Proteomes" id="UP000324194">
    <property type="component" value="Chromosome 2"/>
</dbReference>
<dbReference type="InterPro" id="IPR009875">
    <property type="entry name" value="PilZ_domain"/>
</dbReference>
<feature type="domain" description="PilZ" evidence="1">
    <location>
        <begin position="20"/>
        <end position="95"/>
    </location>
</feature>
<evidence type="ECO:0000313" key="3">
    <source>
        <dbReference type="Proteomes" id="UP000324194"/>
    </source>
</evidence>
<dbReference type="GO" id="GO:0035438">
    <property type="term" value="F:cyclic-di-GMP binding"/>
    <property type="evidence" value="ECO:0007669"/>
    <property type="project" value="InterPro"/>
</dbReference>
<gene>
    <name evidence="2" type="ORF">AQUSIP_24010</name>
</gene>
<sequence length="118" mass="13083">MSDSLVVTYNIQTQLELNLSYMPFIKNGGIFIPTNETYSLGEHVLIELTLPGHNESQKVHGRVVWINPKNALYQIYPGIGVEFVGDNAKSFHETIKANIDNTHDVGGYVYGLSGDQVS</sequence>
<dbReference type="KEGG" id="asip:AQUSIP_24010"/>
<dbReference type="AlphaFoldDB" id="A0A5E4PJD2"/>